<evidence type="ECO:0000256" key="1">
    <source>
        <dbReference type="SAM" id="MobiDB-lite"/>
    </source>
</evidence>
<reference evidence="3 4" key="1">
    <citation type="submission" date="2013-11" db="EMBL/GenBank/DDBJ databases">
        <title>The Genome Sequence of Eikenella corrodens CC92I.</title>
        <authorList>
            <consortium name="The Broad Institute Genomics Platform"/>
            <person name="Earl A."/>
            <person name="Allen-Vercoe E."/>
            <person name="Daigneault M."/>
            <person name="Young S.K."/>
            <person name="Zeng Q."/>
            <person name="Gargeya S."/>
            <person name="Fitzgerald M."/>
            <person name="Abouelleil A."/>
            <person name="Alvarado L."/>
            <person name="Chapman S.B."/>
            <person name="Gainer-Dewar J."/>
            <person name="Goldberg J."/>
            <person name="Griggs A."/>
            <person name="Gujja S."/>
            <person name="Hansen M."/>
            <person name="Howarth C."/>
            <person name="Imamovic A."/>
            <person name="Ireland A."/>
            <person name="Larimer J."/>
            <person name="McCowan C."/>
            <person name="Murphy C."/>
            <person name="Pearson M."/>
            <person name="Poon T.W."/>
            <person name="Priest M."/>
            <person name="Roberts A."/>
            <person name="Saif S."/>
            <person name="Shea T."/>
            <person name="Sykes S."/>
            <person name="Wortman J."/>
            <person name="Nusbaum C."/>
            <person name="Birren B."/>
        </authorList>
    </citation>
    <scope>NUCLEOTIDE SEQUENCE [LARGE SCALE GENOMIC DNA]</scope>
    <source>
        <strain evidence="3 4">CC92I</strain>
    </source>
</reference>
<feature type="region of interest" description="Disordered" evidence="1">
    <location>
        <begin position="228"/>
        <end position="263"/>
    </location>
</feature>
<organism evidence="3 4">
    <name type="scientific">Eikenella corrodens CC92I</name>
    <dbReference type="NCBI Taxonomy" id="1073362"/>
    <lineage>
        <taxon>Bacteria</taxon>
        <taxon>Pseudomonadati</taxon>
        <taxon>Pseudomonadota</taxon>
        <taxon>Betaproteobacteria</taxon>
        <taxon>Neisseriales</taxon>
        <taxon>Neisseriaceae</taxon>
        <taxon>Eikenella</taxon>
    </lineage>
</organism>
<dbReference type="AlphaFoldDB" id="V7IEA4"/>
<feature type="region of interest" description="Disordered" evidence="1">
    <location>
        <begin position="22"/>
        <end position="48"/>
    </location>
</feature>
<dbReference type="InterPro" id="IPR031939">
    <property type="entry name" value="Adhesin_E-like"/>
</dbReference>
<feature type="domain" description="Surface-adhesin protein E-like" evidence="2">
    <location>
        <begin position="119"/>
        <end position="204"/>
    </location>
</feature>
<feature type="compositionally biased region" description="Low complexity" evidence="1">
    <location>
        <begin position="34"/>
        <end position="48"/>
    </location>
</feature>
<feature type="compositionally biased region" description="Polar residues" evidence="1">
    <location>
        <begin position="234"/>
        <end position="246"/>
    </location>
</feature>
<proteinExistence type="predicted"/>
<dbReference type="PROSITE" id="PS51257">
    <property type="entry name" value="PROKAR_LIPOPROTEIN"/>
    <property type="match status" value="1"/>
</dbReference>
<dbReference type="PATRIC" id="fig|1073362.3.peg.218"/>
<name>V7IEA4_EIKCO</name>
<feature type="compositionally biased region" description="Basic and acidic residues" evidence="1">
    <location>
        <begin position="251"/>
        <end position="263"/>
    </location>
</feature>
<evidence type="ECO:0000313" key="4">
    <source>
        <dbReference type="Proteomes" id="UP000018554"/>
    </source>
</evidence>
<dbReference type="Proteomes" id="UP000018554">
    <property type="component" value="Unassembled WGS sequence"/>
</dbReference>
<dbReference type="InterPro" id="IPR043088">
    <property type="entry name" value="Adhesin_E"/>
</dbReference>
<sequence>MKPLLSILSISLLAACSNPSETIQQAPSAPAPAPNTASIPAAAPTPAAGEDLSMVSHTQEFKKPQSTQEDAVLVESTMYSKTQNSPVLLTRHTVLPQDRLNQDHKTHGLVCWNCENHLSSYFDLASTRFDPDTPSGVYFNMIINSTDEEAGNAPRSSILKLHINCANGQGTLLTNTLYNHFFGRGQALTRDIPRNETFVLDPHTVTPKPSPPPKPAAYRHARCGTAAWPWKNSKPPSSTKTCNAGRNVSKAADRLPENRTHAM</sequence>
<dbReference type="Pfam" id="PF16747">
    <property type="entry name" value="Adhesin_E"/>
    <property type="match status" value="1"/>
</dbReference>
<protein>
    <recommendedName>
        <fullName evidence="2">Surface-adhesin protein E-like domain-containing protein</fullName>
    </recommendedName>
</protein>
<dbReference type="EMBL" id="AZGQ01000001">
    <property type="protein sequence ID" value="ETA84550.1"/>
    <property type="molecule type" value="Genomic_DNA"/>
</dbReference>
<comment type="caution">
    <text evidence="3">The sequence shown here is derived from an EMBL/GenBank/DDBJ whole genome shotgun (WGS) entry which is preliminary data.</text>
</comment>
<dbReference type="Gene3D" id="2.40.128.710">
    <property type="entry name" value="Surface-adhesin protein E"/>
    <property type="match status" value="1"/>
</dbReference>
<evidence type="ECO:0000313" key="3">
    <source>
        <dbReference type="EMBL" id="ETA84550.1"/>
    </source>
</evidence>
<dbReference type="RefSeq" id="WP_023886353.1">
    <property type="nucleotide sequence ID" value="NZ_KI635562.1"/>
</dbReference>
<accession>V7IEA4</accession>
<keyword evidence="4" id="KW-1185">Reference proteome</keyword>
<dbReference type="HOGENOM" id="CLU_1056621_0_0_4"/>
<gene>
    <name evidence="3" type="ORF">HMPREF1177_00202</name>
</gene>
<evidence type="ECO:0000259" key="2">
    <source>
        <dbReference type="Pfam" id="PF16747"/>
    </source>
</evidence>